<evidence type="ECO:0000313" key="7">
    <source>
        <dbReference type="Proteomes" id="UP001054889"/>
    </source>
</evidence>
<gene>
    <name evidence="6" type="primary">gb12934</name>
    <name evidence="6" type="ORF">PR202_gb12934</name>
</gene>
<evidence type="ECO:0000256" key="4">
    <source>
        <dbReference type="ARBA" id="ARBA00023242"/>
    </source>
</evidence>
<protein>
    <recommendedName>
        <fullName evidence="5">NAC domain-containing protein</fullName>
    </recommendedName>
</protein>
<dbReference type="GO" id="GO:0006355">
    <property type="term" value="P:regulation of DNA-templated transcription"/>
    <property type="evidence" value="ECO:0007669"/>
    <property type="project" value="InterPro"/>
</dbReference>
<dbReference type="InterPro" id="IPR036093">
    <property type="entry name" value="NAC_dom_sf"/>
</dbReference>
<dbReference type="Pfam" id="PF02365">
    <property type="entry name" value="NAM"/>
    <property type="match status" value="1"/>
</dbReference>
<comment type="caution">
    <text evidence="6">The sequence shown here is derived from an EMBL/GenBank/DDBJ whole genome shotgun (WGS) entry which is preliminary data.</text>
</comment>
<dbReference type="PROSITE" id="PS51005">
    <property type="entry name" value="NAC"/>
    <property type="match status" value="1"/>
</dbReference>
<evidence type="ECO:0000259" key="5">
    <source>
        <dbReference type="PROSITE" id="PS51005"/>
    </source>
</evidence>
<proteinExistence type="predicted"/>
<keyword evidence="3" id="KW-0804">Transcription</keyword>
<dbReference type="InterPro" id="IPR003441">
    <property type="entry name" value="NAC-dom"/>
</dbReference>
<name>A0AAV5EQW6_ELECO</name>
<feature type="domain" description="NAC" evidence="5">
    <location>
        <begin position="1"/>
        <end position="109"/>
    </location>
</feature>
<evidence type="ECO:0000313" key="6">
    <source>
        <dbReference type="EMBL" id="GJN25143.1"/>
    </source>
</evidence>
<reference evidence="6" key="1">
    <citation type="journal article" date="2018" name="DNA Res.">
        <title>Multiple hybrid de novo genome assembly of finger millet, an orphan allotetraploid crop.</title>
        <authorList>
            <person name="Hatakeyama M."/>
            <person name="Aluri S."/>
            <person name="Balachadran M.T."/>
            <person name="Sivarajan S.R."/>
            <person name="Patrignani A."/>
            <person name="Gruter S."/>
            <person name="Poveda L."/>
            <person name="Shimizu-Inatsugi R."/>
            <person name="Baeten J."/>
            <person name="Francoijs K.J."/>
            <person name="Nataraja K.N."/>
            <person name="Reddy Y.A.N."/>
            <person name="Phadnis S."/>
            <person name="Ravikumar R.L."/>
            <person name="Schlapbach R."/>
            <person name="Sreeman S.M."/>
            <person name="Shimizu K.K."/>
        </authorList>
    </citation>
    <scope>NUCLEOTIDE SEQUENCE</scope>
</reference>
<reference evidence="6" key="2">
    <citation type="submission" date="2021-12" db="EMBL/GenBank/DDBJ databases">
        <title>Resequencing data analysis of finger millet.</title>
        <authorList>
            <person name="Hatakeyama M."/>
            <person name="Aluri S."/>
            <person name="Balachadran M.T."/>
            <person name="Sivarajan S.R."/>
            <person name="Poveda L."/>
            <person name="Shimizu-Inatsugi R."/>
            <person name="Schlapbach R."/>
            <person name="Sreeman S.M."/>
            <person name="Shimizu K.K."/>
        </authorList>
    </citation>
    <scope>NUCLEOTIDE SEQUENCE</scope>
</reference>
<dbReference type="EMBL" id="BQKI01000078">
    <property type="protein sequence ID" value="GJN25143.1"/>
    <property type="molecule type" value="Genomic_DNA"/>
</dbReference>
<accession>A0AAV5EQW6</accession>
<sequence length="133" mass="14649">MLRVPQKNTSFTVELCGGPLALDGSVLQRTASGRHPAGKSPSFVRVLGRVPLMVGSKRTLVFYLGRPPTDQRTHWVMQEYCLAGVCLSPYRVVRPCTSTNNNLCPLCQSSSNADAVGKVVYLYVNILHVMLRE</sequence>
<keyword evidence="7" id="KW-1185">Reference proteome</keyword>
<keyword evidence="1" id="KW-0805">Transcription regulation</keyword>
<dbReference type="GO" id="GO:0003677">
    <property type="term" value="F:DNA binding"/>
    <property type="evidence" value="ECO:0007669"/>
    <property type="project" value="UniProtKB-KW"/>
</dbReference>
<evidence type="ECO:0000256" key="3">
    <source>
        <dbReference type="ARBA" id="ARBA00023163"/>
    </source>
</evidence>
<keyword evidence="4" id="KW-0539">Nucleus</keyword>
<organism evidence="6 7">
    <name type="scientific">Eleusine coracana subsp. coracana</name>
    <dbReference type="NCBI Taxonomy" id="191504"/>
    <lineage>
        <taxon>Eukaryota</taxon>
        <taxon>Viridiplantae</taxon>
        <taxon>Streptophyta</taxon>
        <taxon>Embryophyta</taxon>
        <taxon>Tracheophyta</taxon>
        <taxon>Spermatophyta</taxon>
        <taxon>Magnoliopsida</taxon>
        <taxon>Liliopsida</taxon>
        <taxon>Poales</taxon>
        <taxon>Poaceae</taxon>
        <taxon>PACMAD clade</taxon>
        <taxon>Chloridoideae</taxon>
        <taxon>Cynodonteae</taxon>
        <taxon>Eleusininae</taxon>
        <taxon>Eleusine</taxon>
    </lineage>
</organism>
<dbReference type="AlphaFoldDB" id="A0AAV5EQW6"/>
<evidence type="ECO:0000256" key="2">
    <source>
        <dbReference type="ARBA" id="ARBA00023125"/>
    </source>
</evidence>
<evidence type="ECO:0000256" key="1">
    <source>
        <dbReference type="ARBA" id="ARBA00023015"/>
    </source>
</evidence>
<dbReference type="Gene3D" id="2.170.150.80">
    <property type="entry name" value="NAC domain"/>
    <property type="match status" value="1"/>
</dbReference>
<dbReference type="SUPFAM" id="SSF101941">
    <property type="entry name" value="NAC domain"/>
    <property type="match status" value="1"/>
</dbReference>
<dbReference type="Proteomes" id="UP001054889">
    <property type="component" value="Unassembled WGS sequence"/>
</dbReference>
<keyword evidence="2" id="KW-0238">DNA-binding</keyword>